<sequence length="375" mass="43572">MLHEYLTAAIPQMIERGRVLTASIPRSLPRDYDALRVICKQEVDEIIHNLQVLQSIIGDGFGSEHLRMFKRLVSKMDTIEIVGIAALNRTSSDDHQLNILIGKIAQEIQYPRLIPTVTTLSQSYFCIYPSLNLLCIPLLEGRFLLHLPDLYHELAHPFFKEKNDPILEPFQTKYMDVIVEVLSHFEDEKTKAELRRGPRYLCDLLHTWQKSWIKFWIEEFFCDLYGVYTLGPAFVWSHLHLAIKRGGDPYEISSRVTSHPCDHARMSLMLHALSLSGFQEIAEQIWQKWSEFLQQISAQPAPEYHRCYPSNLIEIVAEYALDAVKSIQARIATSTTQDPIHSLLNQAWKQFWHNPSRYVDWEKQAIENLLAECDR</sequence>
<dbReference type="Proteomes" id="UP000606396">
    <property type="component" value="Unassembled WGS sequence"/>
</dbReference>
<comment type="caution">
    <text evidence="1">The sequence shown here is derived from an EMBL/GenBank/DDBJ whole genome shotgun (WGS) entry which is preliminary data.</text>
</comment>
<evidence type="ECO:0000313" key="1">
    <source>
        <dbReference type="EMBL" id="MBD2616513.1"/>
    </source>
</evidence>
<accession>A0ABR8HN36</accession>
<protein>
    <submittedName>
        <fullName evidence="1">Uncharacterized protein</fullName>
    </submittedName>
</protein>
<reference evidence="1 2" key="1">
    <citation type="journal article" date="2020" name="ISME J.">
        <title>Comparative genomics reveals insights into cyanobacterial evolution and habitat adaptation.</title>
        <authorList>
            <person name="Chen M.Y."/>
            <person name="Teng W.K."/>
            <person name="Zhao L."/>
            <person name="Hu C.X."/>
            <person name="Zhou Y.K."/>
            <person name="Han B.P."/>
            <person name="Song L.R."/>
            <person name="Shu W.S."/>
        </authorList>
    </citation>
    <scope>NUCLEOTIDE SEQUENCE [LARGE SCALE GENOMIC DNA]</scope>
    <source>
        <strain evidence="1 2">FACHB-252</strain>
    </source>
</reference>
<evidence type="ECO:0000313" key="2">
    <source>
        <dbReference type="Proteomes" id="UP000606396"/>
    </source>
</evidence>
<proteinExistence type="predicted"/>
<keyword evidence="2" id="KW-1185">Reference proteome</keyword>
<gene>
    <name evidence="1" type="ORF">H6G94_35745</name>
</gene>
<organism evidence="1 2">
    <name type="scientific">Nostoc punctiforme FACHB-252</name>
    <dbReference type="NCBI Taxonomy" id="1357509"/>
    <lineage>
        <taxon>Bacteria</taxon>
        <taxon>Bacillati</taxon>
        <taxon>Cyanobacteriota</taxon>
        <taxon>Cyanophyceae</taxon>
        <taxon>Nostocales</taxon>
        <taxon>Nostocaceae</taxon>
        <taxon>Nostoc</taxon>
    </lineage>
</organism>
<name>A0ABR8HN36_NOSPU</name>
<dbReference type="EMBL" id="JACJTC010000058">
    <property type="protein sequence ID" value="MBD2616513.1"/>
    <property type="molecule type" value="Genomic_DNA"/>
</dbReference>
<dbReference type="RefSeq" id="WP_190952937.1">
    <property type="nucleotide sequence ID" value="NZ_JACJTC010000058.1"/>
</dbReference>